<name>A0ABW0C8A0_9FLAO</name>
<protein>
    <recommendedName>
        <fullName evidence="3">DUF3347 domain-containing protein</fullName>
    </recommendedName>
</protein>
<comment type="caution">
    <text evidence="1">The sequence shown here is derived from an EMBL/GenBank/DDBJ whole genome shotgun (WGS) entry which is preliminary data.</text>
</comment>
<proteinExistence type="predicted"/>
<dbReference type="EMBL" id="JBHSLA010000005">
    <property type="protein sequence ID" value="MFC5196192.1"/>
    <property type="molecule type" value="Genomic_DNA"/>
</dbReference>
<accession>A0ABW0C8A0</accession>
<reference evidence="2" key="1">
    <citation type="journal article" date="2019" name="Int. J. Syst. Evol. Microbiol.">
        <title>The Global Catalogue of Microorganisms (GCM) 10K type strain sequencing project: providing services to taxonomists for standard genome sequencing and annotation.</title>
        <authorList>
            <consortium name="The Broad Institute Genomics Platform"/>
            <consortium name="The Broad Institute Genome Sequencing Center for Infectious Disease"/>
            <person name="Wu L."/>
            <person name="Ma J."/>
        </authorList>
    </citation>
    <scope>NUCLEOTIDE SEQUENCE [LARGE SCALE GENOMIC DNA]</scope>
    <source>
        <strain evidence="2">JCM 17978</strain>
    </source>
</reference>
<keyword evidence="2" id="KW-1185">Reference proteome</keyword>
<sequence length="221" mass="25336">MKYFKFLIPLLVVACSSDKVILLPEVQQAHVHEVLDVSPAYLFYDSTAVNGVELNRKNLIISTNWLVNVDKRLTLKQLIPEIQFLQNKKRGSELHKNEDAKNYYSCNDTRIKNLGFIEFTDVYYHLKDSVASTKKAFNDLKTSSINLQIESLKLIKLADSEQTRNLQKLVSDLQTDSLFKSKPVVLHLSESLTFQDYISLKSALISVTSEDLIVDNNEFIY</sequence>
<evidence type="ECO:0000313" key="2">
    <source>
        <dbReference type="Proteomes" id="UP001596162"/>
    </source>
</evidence>
<organism evidence="1 2">
    <name type="scientific">Bizionia hallyeonensis</name>
    <dbReference type="NCBI Taxonomy" id="1123757"/>
    <lineage>
        <taxon>Bacteria</taxon>
        <taxon>Pseudomonadati</taxon>
        <taxon>Bacteroidota</taxon>
        <taxon>Flavobacteriia</taxon>
        <taxon>Flavobacteriales</taxon>
        <taxon>Flavobacteriaceae</taxon>
        <taxon>Bizionia</taxon>
    </lineage>
</organism>
<evidence type="ECO:0008006" key="3">
    <source>
        <dbReference type="Google" id="ProtNLM"/>
    </source>
</evidence>
<evidence type="ECO:0000313" key="1">
    <source>
        <dbReference type="EMBL" id="MFC5196192.1"/>
    </source>
</evidence>
<dbReference type="Proteomes" id="UP001596162">
    <property type="component" value="Unassembled WGS sequence"/>
</dbReference>
<dbReference type="RefSeq" id="WP_376861470.1">
    <property type="nucleotide sequence ID" value="NZ_JBHSLA010000005.1"/>
</dbReference>
<gene>
    <name evidence="1" type="ORF">ACFPH8_12690</name>
</gene>